<feature type="transmembrane region" description="Helical" evidence="1">
    <location>
        <begin position="136"/>
        <end position="158"/>
    </location>
</feature>
<proteinExistence type="predicted"/>
<dbReference type="InterPro" id="IPR011004">
    <property type="entry name" value="Trimer_LpxA-like_sf"/>
</dbReference>
<evidence type="ECO:0000313" key="2">
    <source>
        <dbReference type="EMBL" id="PCC19496.1"/>
    </source>
</evidence>
<gene>
    <name evidence="2" type="ORF">CIK79_15110</name>
</gene>
<evidence type="ECO:0000313" key="3">
    <source>
        <dbReference type="Proteomes" id="UP000218377"/>
    </source>
</evidence>
<keyword evidence="1" id="KW-0812">Transmembrane</keyword>
<keyword evidence="1" id="KW-1133">Transmembrane helix</keyword>
<accession>A0A2A3X724</accession>
<organism evidence="2 3">
    <name type="scientific">Brevibacterium aurantiacum</name>
    <dbReference type="NCBI Taxonomy" id="273384"/>
    <lineage>
        <taxon>Bacteria</taxon>
        <taxon>Bacillati</taxon>
        <taxon>Actinomycetota</taxon>
        <taxon>Actinomycetes</taxon>
        <taxon>Micrococcales</taxon>
        <taxon>Brevibacteriaceae</taxon>
        <taxon>Brevibacterium</taxon>
    </lineage>
</organism>
<comment type="caution">
    <text evidence="2">The sequence shown here is derived from an EMBL/GenBank/DDBJ whole genome shotgun (WGS) entry which is preliminary data.</text>
</comment>
<dbReference type="Proteomes" id="UP000218377">
    <property type="component" value="Unassembled WGS sequence"/>
</dbReference>
<keyword evidence="1" id="KW-0472">Membrane</keyword>
<feature type="transmembrane region" description="Helical" evidence="1">
    <location>
        <begin position="207"/>
        <end position="225"/>
    </location>
</feature>
<dbReference type="EMBL" id="NRGX01000001">
    <property type="protein sequence ID" value="PCC19496.1"/>
    <property type="molecule type" value="Genomic_DNA"/>
</dbReference>
<dbReference type="SUPFAM" id="SSF51161">
    <property type="entry name" value="Trimeric LpxA-like enzymes"/>
    <property type="match status" value="1"/>
</dbReference>
<feature type="transmembrane region" description="Helical" evidence="1">
    <location>
        <begin position="178"/>
        <end position="200"/>
    </location>
</feature>
<name>A0A2A3X724_BREAU</name>
<sequence>MRIAVGNRTLVSNRLPLGNGLAVVDRTLIGNGTLLVGDYRTLIGNRTLVGHGTLWLTFGHGALLVSDRARLVGDTGILAGLRLVRYRSTVIGDGPTVVRCVWSVGMTFVCAQAVSGSCCSGACSGSGTSTGGRTGCGFLVAVGVHVGIKFIGLLELIFVLEALLPRETIAFGGIGIQLLRLGGFALGFCGLDLGVGIGLLRFGFAALGIRFPSMNFMLGLGVFLADP</sequence>
<protein>
    <submittedName>
        <fullName evidence="2">Uncharacterized protein</fullName>
    </submittedName>
</protein>
<dbReference type="RefSeq" id="WP_096158562.1">
    <property type="nucleotide sequence ID" value="NZ_NRGX01000001.1"/>
</dbReference>
<dbReference type="AlphaFoldDB" id="A0A2A3X724"/>
<evidence type="ECO:0000256" key="1">
    <source>
        <dbReference type="SAM" id="Phobius"/>
    </source>
</evidence>
<reference evidence="2 3" key="1">
    <citation type="journal article" date="2017" name="Elife">
        <title>Extensive horizontal gene transfer in cheese-associated bacteria.</title>
        <authorList>
            <person name="Bonham K.S."/>
            <person name="Wolfe B.E."/>
            <person name="Dutton R.J."/>
        </authorList>
    </citation>
    <scope>NUCLEOTIDE SEQUENCE [LARGE SCALE GENOMIC DNA]</scope>
    <source>
        <strain evidence="2 3">JB5</strain>
    </source>
</reference>